<dbReference type="Pfam" id="PF02254">
    <property type="entry name" value="TrkA_N"/>
    <property type="match status" value="1"/>
</dbReference>
<evidence type="ECO:0000259" key="1">
    <source>
        <dbReference type="PROSITE" id="PS51201"/>
    </source>
</evidence>
<keyword evidence="4" id="KW-1185">Reference proteome</keyword>
<feature type="domain" description="RCK C-terminal" evidence="2">
    <location>
        <begin position="134"/>
        <end position="222"/>
    </location>
</feature>
<dbReference type="InterPro" id="IPR036721">
    <property type="entry name" value="RCK_C_sf"/>
</dbReference>
<dbReference type="Gene3D" id="3.30.70.1450">
    <property type="entry name" value="Regulator of K+ conductance, C-terminal domain"/>
    <property type="match status" value="1"/>
</dbReference>
<gene>
    <name evidence="3" type="ORF">RT717_14130</name>
</gene>
<organism evidence="3 4">
    <name type="scientific">Imperialibacter roseus</name>
    <dbReference type="NCBI Taxonomy" id="1324217"/>
    <lineage>
        <taxon>Bacteria</taxon>
        <taxon>Pseudomonadati</taxon>
        <taxon>Bacteroidota</taxon>
        <taxon>Cytophagia</taxon>
        <taxon>Cytophagales</taxon>
        <taxon>Flammeovirgaceae</taxon>
        <taxon>Imperialibacter</taxon>
    </lineage>
</organism>
<dbReference type="RefSeq" id="WP_317487030.1">
    <property type="nucleotide sequence ID" value="NZ_CP136051.1"/>
</dbReference>
<reference evidence="3 4" key="1">
    <citation type="journal article" date="2023" name="Microbiol. Resour. Announc.">
        <title>Complete Genome Sequence of Imperialibacter roseus strain P4T.</title>
        <authorList>
            <person name="Tizabi D.R."/>
            <person name="Bachvaroff T."/>
            <person name="Hill R.T."/>
        </authorList>
    </citation>
    <scope>NUCLEOTIDE SEQUENCE [LARGE SCALE GENOMIC DNA]</scope>
    <source>
        <strain evidence="3 4">P4T</strain>
    </source>
</reference>
<feature type="domain" description="RCK N-terminal" evidence="1">
    <location>
        <begin position="1"/>
        <end position="117"/>
    </location>
</feature>
<dbReference type="PROSITE" id="PS51201">
    <property type="entry name" value="RCK_N"/>
    <property type="match status" value="1"/>
</dbReference>
<evidence type="ECO:0000313" key="4">
    <source>
        <dbReference type="Proteomes" id="UP001302349"/>
    </source>
</evidence>
<evidence type="ECO:0000313" key="3">
    <source>
        <dbReference type="EMBL" id="WOK04214.1"/>
    </source>
</evidence>
<dbReference type="InterPro" id="IPR006037">
    <property type="entry name" value="RCK_C"/>
</dbReference>
<dbReference type="InterPro" id="IPR050721">
    <property type="entry name" value="Trk_Ktr_HKT_K-transport"/>
</dbReference>
<dbReference type="Pfam" id="PF02080">
    <property type="entry name" value="TrkA_C"/>
    <property type="match status" value="1"/>
</dbReference>
<dbReference type="PANTHER" id="PTHR43833:SF7">
    <property type="entry name" value="KTR SYSTEM POTASSIUM UPTAKE PROTEIN C"/>
    <property type="match status" value="1"/>
</dbReference>
<dbReference type="InterPro" id="IPR036291">
    <property type="entry name" value="NAD(P)-bd_dom_sf"/>
</dbReference>
<dbReference type="PROSITE" id="PS51202">
    <property type="entry name" value="RCK_C"/>
    <property type="match status" value="1"/>
</dbReference>
<evidence type="ECO:0000259" key="2">
    <source>
        <dbReference type="PROSITE" id="PS51202"/>
    </source>
</evidence>
<dbReference type="SUPFAM" id="SSF116726">
    <property type="entry name" value="TrkA C-terminal domain-like"/>
    <property type="match status" value="1"/>
</dbReference>
<dbReference type="SUPFAM" id="SSF51735">
    <property type="entry name" value="NAD(P)-binding Rossmann-fold domains"/>
    <property type="match status" value="1"/>
</dbReference>
<dbReference type="Proteomes" id="UP001302349">
    <property type="component" value="Chromosome"/>
</dbReference>
<protein>
    <submittedName>
        <fullName evidence="3">TrkA family potassium uptake protein</fullName>
    </submittedName>
</protein>
<name>A0ABZ0IJ81_9BACT</name>
<dbReference type="EMBL" id="CP136051">
    <property type="protein sequence ID" value="WOK04214.1"/>
    <property type="molecule type" value="Genomic_DNA"/>
</dbReference>
<proteinExistence type="predicted"/>
<dbReference type="InterPro" id="IPR003148">
    <property type="entry name" value="RCK_N"/>
</dbReference>
<dbReference type="Gene3D" id="3.40.50.720">
    <property type="entry name" value="NAD(P)-binding Rossmann-like Domain"/>
    <property type="match status" value="1"/>
</dbReference>
<sequence length="222" mass="24375">MKYIVFGLGNFGSSLSTTLTAMGHEVIGVDKRMEKVELHKDDITHTICLDSTDIQAVSSLPIGDADTVIVAIGEDEGASIMTTALLKQLHARRIIGRAVSELQTTVMQAMGIHEISRPEQTSAVRLAKRLNFKGVVDSFELSNKHNIIELKCPPKYEGKTLKEVEFRKKYNITVLTTIKEVKGKDEGKISGVATADTLLEQGDTLVIFGSLNDLRDMLDDSE</sequence>
<dbReference type="PANTHER" id="PTHR43833">
    <property type="entry name" value="POTASSIUM CHANNEL PROTEIN 2-RELATED-RELATED"/>
    <property type="match status" value="1"/>
</dbReference>
<accession>A0ABZ0IJ81</accession>